<feature type="non-terminal residue" evidence="2">
    <location>
        <position position="171"/>
    </location>
</feature>
<evidence type="ECO:0000256" key="1">
    <source>
        <dbReference type="SAM" id="SignalP"/>
    </source>
</evidence>
<dbReference type="EMBL" id="KN773636">
    <property type="protein sequence ID" value="KIH45168.1"/>
    <property type="molecule type" value="Genomic_DNA"/>
</dbReference>
<feature type="signal peptide" evidence="1">
    <location>
        <begin position="1"/>
        <end position="17"/>
    </location>
</feature>
<keyword evidence="1" id="KW-0732">Signal</keyword>
<name>A0A0C2BMV9_9BILA</name>
<evidence type="ECO:0008006" key="4">
    <source>
        <dbReference type="Google" id="ProtNLM"/>
    </source>
</evidence>
<gene>
    <name evidence="2" type="ORF">ANCDUO_24795</name>
</gene>
<sequence length="171" mass="19761">MWVVVIALAAVCAPTDAKIVHKIPSVSVRSFFSKVLLQATNEYRTLTSRRDLTLKEMREKALELGEKYGLKASLHQTIQKEVEKFYQTQDKKAEEMENKTIALLENAAKAYREYLALFDDSKTLEQIDKEKKKLRSEKAKEYSVFMHARKIVRKPNQNLTWPSKAKVRAGK</sequence>
<reference evidence="2 3" key="1">
    <citation type="submission" date="2013-12" db="EMBL/GenBank/DDBJ databases">
        <title>Draft genome of the parsitic nematode Ancylostoma duodenale.</title>
        <authorList>
            <person name="Mitreva M."/>
        </authorList>
    </citation>
    <scope>NUCLEOTIDE SEQUENCE [LARGE SCALE GENOMIC DNA]</scope>
    <source>
        <strain evidence="2 3">Zhejiang</strain>
    </source>
</reference>
<proteinExistence type="predicted"/>
<protein>
    <recommendedName>
        <fullName evidence="4">SXP/RAL-2 family protein Ani s 5-like cation-binding domain-containing protein</fullName>
    </recommendedName>
</protein>
<dbReference type="OrthoDB" id="5882935at2759"/>
<keyword evidence="3" id="KW-1185">Reference proteome</keyword>
<evidence type="ECO:0000313" key="3">
    <source>
        <dbReference type="Proteomes" id="UP000054047"/>
    </source>
</evidence>
<accession>A0A0C2BMV9</accession>
<evidence type="ECO:0000313" key="2">
    <source>
        <dbReference type="EMBL" id="KIH45168.1"/>
    </source>
</evidence>
<feature type="chain" id="PRO_5002158654" description="SXP/RAL-2 family protein Ani s 5-like cation-binding domain-containing protein" evidence="1">
    <location>
        <begin position="18"/>
        <end position="171"/>
    </location>
</feature>
<organism evidence="2 3">
    <name type="scientific">Ancylostoma duodenale</name>
    <dbReference type="NCBI Taxonomy" id="51022"/>
    <lineage>
        <taxon>Eukaryota</taxon>
        <taxon>Metazoa</taxon>
        <taxon>Ecdysozoa</taxon>
        <taxon>Nematoda</taxon>
        <taxon>Chromadorea</taxon>
        <taxon>Rhabditida</taxon>
        <taxon>Rhabditina</taxon>
        <taxon>Rhabditomorpha</taxon>
        <taxon>Strongyloidea</taxon>
        <taxon>Ancylostomatidae</taxon>
        <taxon>Ancylostomatinae</taxon>
        <taxon>Ancylostoma</taxon>
    </lineage>
</organism>
<dbReference type="Proteomes" id="UP000054047">
    <property type="component" value="Unassembled WGS sequence"/>
</dbReference>
<dbReference type="AlphaFoldDB" id="A0A0C2BMV9"/>